<dbReference type="PROSITE" id="PS01032">
    <property type="entry name" value="PPM_1"/>
    <property type="match status" value="1"/>
</dbReference>
<keyword evidence="7 9" id="KW-0904">Protein phosphatase</keyword>
<dbReference type="EMBL" id="RXIC02000025">
    <property type="protein sequence ID" value="KAB1205014.1"/>
    <property type="molecule type" value="Genomic_DNA"/>
</dbReference>
<dbReference type="EC" id="3.1.3.16" evidence="3"/>
<evidence type="ECO:0000259" key="10">
    <source>
        <dbReference type="PROSITE" id="PS51746"/>
    </source>
</evidence>
<comment type="similarity">
    <text evidence="9">Belongs to the PP2C family.</text>
</comment>
<dbReference type="OrthoDB" id="10264738at2759"/>
<dbReference type="SMART" id="SM00332">
    <property type="entry name" value="PP2Cc"/>
    <property type="match status" value="1"/>
</dbReference>
<evidence type="ECO:0000256" key="3">
    <source>
        <dbReference type="ARBA" id="ARBA00013081"/>
    </source>
</evidence>
<comment type="cofactor">
    <cofactor evidence="1">
        <name>Mn(2+)</name>
        <dbReference type="ChEBI" id="CHEBI:29035"/>
    </cofactor>
</comment>
<reference evidence="11 12" key="1">
    <citation type="journal article" date="2019" name="Plant Biotechnol. J.">
        <title>The red bayberry genome and genetic basis of sex determination.</title>
        <authorList>
            <person name="Jia H.M."/>
            <person name="Jia H.J."/>
            <person name="Cai Q.L."/>
            <person name="Wang Y."/>
            <person name="Zhao H.B."/>
            <person name="Yang W.F."/>
            <person name="Wang G.Y."/>
            <person name="Li Y.H."/>
            <person name="Zhan D.L."/>
            <person name="Shen Y.T."/>
            <person name="Niu Q.F."/>
            <person name="Chang L."/>
            <person name="Qiu J."/>
            <person name="Zhao L."/>
            <person name="Xie H.B."/>
            <person name="Fu W.Y."/>
            <person name="Jin J."/>
            <person name="Li X.W."/>
            <person name="Jiao Y."/>
            <person name="Zhou C.C."/>
            <person name="Tu T."/>
            <person name="Chai C.Y."/>
            <person name="Gao J.L."/>
            <person name="Fan L.J."/>
            <person name="van de Weg E."/>
            <person name="Wang J.Y."/>
            <person name="Gao Z.S."/>
        </authorList>
    </citation>
    <scope>NUCLEOTIDE SEQUENCE [LARGE SCALE GENOMIC DNA]</scope>
    <source>
        <tissue evidence="11">Leaves</tissue>
    </source>
</reference>
<evidence type="ECO:0000256" key="4">
    <source>
        <dbReference type="ARBA" id="ARBA00022723"/>
    </source>
</evidence>
<dbReference type="Pfam" id="PF00481">
    <property type="entry name" value="PP2C"/>
    <property type="match status" value="3"/>
</dbReference>
<evidence type="ECO:0000256" key="9">
    <source>
        <dbReference type="RuleBase" id="RU003465"/>
    </source>
</evidence>
<dbReference type="GO" id="GO:0004722">
    <property type="term" value="F:protein serine/threonine phosphatase activity"/>
    <property type="evidence" value="ECO:0007669"/>
    <property type="project" value="UniProtKB-EC"/>
</dbReference>
<keyword evidence="5 9" id="KW-0378">Hydrolase</keyword>
<evidence type="ECO:0000313" key="11">
    <source>
        <dbReference type="EMBL" id="KAB1205014.1"/>
    </source>
</evidence>
<name>A0A6A1UX42_9ROSI</name>
<dbReference type="GO" id="GO:0046872">
    <property type="term" value="F:metal ion binding"/>
    <property type="evidence" value="ECO:0007669"/>
    <property type="project" value="UniProtKB-KW"/>
</dbReference>
<feature type="domain" description="PPM-type phosphatase" evidence="10">
    <location>
        <begin position="91"/>
        <end position="382"/>
    </location>
</feature>
<protein>
    <recommendedName>
        <fullName evidence="3">protein-serine/threonine phosphatase</fullName>
        <ecNumber evidence="3">3.1.3.16</ecNumber>
    </recommendedName>
</protein>
<evidence type="ECO:0000256" key="5">
    <source>
        <dbReference type="ARBA" id="ARBA00022801"/>
    </source>
</evidence>
<dbReference type="InterPro" id="IPR036457">
    <property type="entry name" value="PPM-type-like_dom_sf"/>
</dbReference>
<dbReference type="SUPFAM" id="SSF81606">
    <property type="entry name" value="PP2C-like"/>
    <property type="match status" value="2"/>
</dbReference>
<dbReference type="SMART" id="SM00331">
    <property type="entry name" value="PP2C_SIG"/>
    <property type="match status" value="1"/>
</dbReference>
<dbReference type="CDD" id="cd00143">
    <property type="entry name" value="PP2Cc"/>
    <property type="match status" value="1"/>
</dbReference>
<dbReference type="PROSITE" id="PS51746">
    <property type="entry name" value="PPM_2"/>
    <property type="match status" value="1"/>
</dbReference>
<dbReference type="PANTHER" id="PTHR47992">
    <property type="entry name" value="PROTEIN PHOSPHATASE"/>
    <property type="match status" value="1"/>
</dbReference>
<evidence type="ECO:0000256" key="2">
    <source>
        <dbReference type="ARBA" id="ARBA00001946"/>
    </source>
</evidence>
<evidence type="ECO:0000256" key="8">
    <source>
        <dbReference type="ARBA" id="ARBA00023211"/>
    </source>
</evidence>
<dbReference type="AlphaFoldDB" id="A0A6A1UX42"/>
<accession>A0A6A1UX42</accession>
<proteinExistence type="inferred from homology"/>
<comment type="cofactor">
    <cofactor evidence="2">
        <name>Mg(2+)</name>
        <dbReference type="ChEBI" id="CHEBI:18420"/>
    </cofactor>
</comment>
<dbReference type="InterPro" id="IPR015655">
    <property type="entry name" value="PP2C"/>
</dbReference>
<evidence type="ECO:0000256" key="6">
    <source>
        <dbReference type="ARBA" id="ARBA00022842"/>
    </source>
</evidence>
<dbReference type="Gene3D" id="3.60.40.10">
    <property type="entry name" value="PPM-type phosphatase domain"/>
    <property type="match status" value="3"/>
</dbReference>
<dbReference type="InterPro" id="IPR001932">
    <property type="entry name" value="PPM-type_phosphatase-like_dom"/>
</dbReference>
<comment type="caution">
    <text evidence="11">The sequence shown here is derived from an EMBL/GenBank/DDBJ whole genome shotgun (WGS) entry which is preliminary data.</text>
</comment>
<keyword evidence="12" id="KW-1185">Reference proteome</keyword>
<dbReference type="Proteomes" id="UP000516437">
    <property type="component" value="Chromosome 7"/>
</dbReference>
<evidence type="ECO:0000256" key="1">
    <source>
        <dbReference type="ARBA" id="ARBA00001936"/>
    </source>
</evidence>
<keyword evidence="6" id="KW-0460">Magnesium</keyword>
<dbReference type="InterPro" id="IPR000222">
    <property type="entry name" value="PP2C_BS"/>
</dbReference>
<keyword evidence="8" id="KW-0464">Manganese</keyword>
<keyword evidence="4" id="KW-0479">Metal-binding</keyword>
<organism evidence="11 12">
    <name type="scientific">Morella rubra</name>
    <name type="common">Chinese bayberry</name>
    <dbReference type="NCBI Taxonomy" id="262757"/>
    <lineage>
        <taxon>Eukaryota</taxon>
        <taxon>Viridiplantae</taxon>
        <taxon>Streptophyta</taxon>
        <taxon>Embryophyta</taxon>
        <taxon>Tracheophyta</taxon>
        <taxon>Spermatophyta</taxon>
        <taxon>Magnoliopsida</taxon>
        <taxon>eudicotyledons</taxon>
        <taxon>Gunneridae</taxon>
        <taxon>Pentapetalae</taxon>
        <taxon>rosids</taxon>
        <taxon>fabids</taxon>
        <taxon>Fagales</taxon>
        <taxon>Myricaceae</taxon>
        <taxon>Morella</taxon>
    </lineage>
</organism>
<evidence type="ECO:0000256" key="7">
    <source>
        <dbReference type="ARBA" id="ARBA00022912"/>
    </source>
</evidence>
<evidence type="ECO:0000313" key="12">
    <source>
        <dbReference type="Proteomes" id="UP000516437"/>
    </source>
</evidence>
<sequence>MQRLHRNVIVQAGHLGIFSKGRVQLGDIQRSLHAGLGLKFLWNRDFRTSSRMMVDTSGTEERGPIVDVLPEKDEDGGFASGGWKSEDGKLSCGYSSFRGKRATMEDFYDVKTSKVDGHTVYLFGIFDGHGGSRAAEYLKEHLFENLMKHPRFITDTKLAICESYQQTDADFLDSERDTYRDDGSTASTAVLIGNHLYVANVGDSRRSHFLEDHKPNRSDERKRIESAGGVVMWAGESYQQTDADFLDSERDTYRDDGSTASTAVLIGNHLYVANVGDSMAVISKAGTGTWRVGGVLAMSRAFGNRMLKQFVVAEPEIQDQEIDEEFELLVLASDGLWDVVPNKDAVSLARTEEEPQAAARKLTEAAFTRGSADNITCIVVKFHHGRADPASSQHD</sequence>
<gene>
    <name evidence="11" type="ORF">CJ030_MR7G008329</name>
</gene>